<dbReference type="AlphaFoldDB" id="A0A930HLA9"/>
<keyword evidence="1" id="KW-0472">Membrane</keyword>
<evidence type="ECO:0000313" key="2">
    <source>
        <dbReference type="EMBL" id="MBF1383630.1"/>
    </source>
</evidence>
<dbReference type="Proteomes" id="UP000771736">
    <property type="component" value="Unassembled WGS sequence"/>
</dbReference>
<evidence type="ECO:0000256" key="1">
    <source>
        <dbReference type="SAM" id="Phobius"/>
    </source>
</evidence>
<proteinExistence type="predicted"/>
<sequence>MHIEFRTLVLFLFFIVFLNNLFCTITLLPRAKFQDGNARIRSLIKASLIILSPVFTVILFQYIDTDTTFGKFFACGLYVIIPICVAIHFVSSLLQLKKWKRKYPDYACISFQNKESFFKGHRIVVLSVNGYSEGKGIVQWVGNNCLVPPGDCNIHIKVVSVPDSRFEGSKDLYADAIMAELQKRGNYVIVDNYQEKKIELIALPPRA</sequence>
<protein>
    <submittedName>
        <fullName evidence="2">Uncharacterized protein</fullName>
    </submittedName>
</protein>
<accession>A0A930HLA9</accession>
<dbReference type="EMBL" id="JABZSJ010000005">
    <property type="protein sequence ID" value="MBF1383630.1"/>
    <property type="molecule type" value="Genomic_DNA"/>
</dbReference>
<feature type="transmembrane region" description="Helical" evidence="1">
    <location>
        <begin position="43"/>
        <end position="63"/>
    </location>
</feature>
<keyword evidence="1" id="KW-0812">Transmembrane</keyword>
<comment type="caution">
    <text evidence="2">The sequence shown here is derived from an EMBL/GenBank/DDBJ whole genome shotgun (WGS) entry which is preliminary data.</text>
</comment>
<feature type="transmembrane region" description="Helical" evidence="1">
    <location>
        <begin position="6"/>
        <end position="31"/>
    </location>
</feature>
<keyword evidence="1" id="KW-1133">Transmembrane helix</keyword>
<gene>
    <name evidence="2" type="ORF">HXN26_02035</name>
</gene>
<name>A0A930HLA9_9BACT</name>
<dbReference type="RefSeq" id="WP_273158391.1">
    <property type="nucleotide sequence ID" value="NZ_CAUOTG010000006.1"/>
</dbReference>
<evidence type="ECO:0000313" key="3">
    <source>
        <dbReference type="Proteomes" id="UP000771736"/>
    </source>
</evidence>
<organism evidence="2 3">
    <name type="scientific">Prevotella aurantiaca</name>
    <dbReference type="NCBI Taxonomy" id="596085"/>
    <lineage>
        <taxon>Bacteria</taxon>
        <taxon>Pseudomonadati</taxon>
        <taxon>Bacteroidota</taxon>
        <taxon>Bacteroidia</taxon>
        <taxon>Bacteroidales</taxon>
        <taxon>Prevotellaceae</taxon>
        <taxon>Prevotella</taxon>
    </lineage>
</organism>
<feature type="transmembrane region" description="Helical" evidence="1">
    <location>
        <begin position="69"/>
        <end position="94"/>
    </location>
</feature>
<reference evidence="2" key="1">
    <citation type="submission" date="2020-04" db="EMBL/GenBank/DDBJ databases">
        <title>Deep metagenomics examines the oral microbiome during advanced dental caries in children, revealing novel taxa and co-occurrences with host molecules.</title>
        <authorList>
            <person name="Baker J.L."/>
            <person name="Morton J.T."/>
            <person name="Dinis M."/>
            <person name="Alvarez R."/>
            <person name="Tran N.C."/>
            <person name="Knight R."/>
            <person name="Edlund A."/>
        </authorList>
    </citation>
    <scope>NUCLEOTIDE SEQUENCE</scope>
    <source>
        <strain evidence="2">JCVI_44_bin.5</strain>
    </source>
</reference>